<keyword evidence="1" id="KW-1133">Transmembrane helix</keyword>
<evidence type="ECO:0000256" key="1">
    <source>
        <dbReference type="SAM" id="Phobius"/>
    </source>
</evidence>
<gene>
    <name evidence="4" type="ORF">QRX88_00885</name>
</gene>
<proteinExistence type="predicted"/>
<feature type="domain" description="WxL Interacting Protein host binding" evidence="3">
    <location>
        <begin position="171"/>
        <end position="307"/>
    </location>
</feature>
<evidence type="ECO:0000259" key="3">
    <source>
        <dbReference type="Pfam" id="PF11797"/>
    </source>
</evidence>
<dbReference type="InterPro" id="IPR010317">
    <property type="entry name" value="WxLIP_PGBD"/>
</dbReference>
<dbReference type="Pfam" id="PF06030">
    <property type="entry name" value="WxLIP_PGBD"/>
    <property type="match status" value="1"/>
</dbReference>
<dbReference type="Proteomes" id="UP001241571">
    <property type="component" value="Unassembled WGS sequence"/>
</dbReference>
<keyword evidence="1" id="KW-0472">Membrane</keyword>
<protein>
    <submittedName>
        <fullName evidence="4">DUF916 and DUF3324 domain-containing protein</fullName>
    </submittedName>
</protein>
<dbReference type="Pfam" id="PF11797">
    <property type="entry name" value="WxLIP_HBD"/>
    <property type="match status" value="1"/>
</dbReference>
<comment type="caution">
    <text evidence="4">The sequence shown here is derived from an EMBL/GenBank/DDBJ whole genome shotgun (WGS) entry which is preliminary data.</text>
</comment>
<keyword evidence="1" id="KW-0812">Transmembrane</keyword>
<accession>A0ABD4ZNN4</accession>
<dbReference type="InterPro" id="IPR021759">
    <property type="entry name" value="WxLIP_HBD"/>
</dbReference>
<sequence>MRKTMLSRFNRAVACIIAVCSVLVLLPLRGVADDQTMNFYVTPDFPESQVEGSASYFDINADPGTTEKLTLTLQNAIDAPVKVAITPHTAYTNVNGTVEYGKTAETPDSTLVHSLDKLIEAPEPIELAGKETKTVSLRLNLPEETFEGFLAGGLRISEVKEETEEDTSDEEGLAIKNEFAYVIGVVVSNSRASVRPDLDLIDVFPDQLNYRNVVSATLQNGTPTFINRLEVEASVHRKGEEDVLYEAKKEQMQMAPNSNFDFPISLNGDRFRGGDYVLNLTARSGEEEWQWTEEFTIKADEARSLNRDDVTIDSSPNWLLIGSVSCIVLLLAVIVYLIVQNKKNKHSQGTEE</sequence>
<name>A0ABD4ZNN4_ENTGA</name>
<feature type="domain" description="WxL Interacting Protein peptidoglycan binding" evidence="2">
    <location>
        <begin position="39"/>
        <end position="157"/>
    </location>
</feature>
<dbReference type="RefSeq" id="WP_245178472.1">
    <property type="nucleotide sequence ID" value="NZ_CP078505.1"/>
</dbReference>
<evidence type="ECO:0000259" key="2">
    <source>
        <dbReference type="Pfam" id="PF06030"/>
    </source>
</evidence>
<feature type="transmembrane region" description="Helical" evidence="1">
    <location>
        <begin position="318"/>
        <end position="339"/>
    </location>
</feature>
<organism evidence="4 5">
    <name type="scientific">Enterococcus gallinarum</name>
    <dbReference type="NCBI Taxonomy" id="1353"/>
    <lineage>
        <taxon>Bacteria</taxon>
        <taxon>Bacillati</taxon>
        <taxon>Bacillota</taxon>
        <taxon>Bacilli</taxon>
        <taxon>Lactobacillales</taxon>
        <taxon>Enterococcaceae</taxon>
        <taxon>Enterococcus</taxon>
    </lineage>
</organism>
<dbReference type="EMBL" id="JASUBT010000001">
    <property type="protein sequence ID" value="MDL4934266.1"/>
    <property type="molecule type" value="Genomic_DNA"/>
</dbReference>
<evidence type="ECO:0000313" key="5">
    <source>
        <dbReference type="Proteomes" id="UP001241571"/>
    </source>
</evidence>
<dbReference type="AlphaFoldDB" id="A0ABD4ZNN4"/>
<reference evidence="4 5" key="1">
    <citation type="submission" date="2023-06" db="EMBL/GenBank/DDBJ databases">
        <title>Acute promotion of culturable opportunistic pathogens and persistent increase of antibiotic resistance following antibiotic exposure in mouse gut microbiota.</title>
        <authorList>
            <person name="Li L."/>
            <person name="Wang B."/>
            <person name="Sun Y."/>
            <person name="Wang M."/>
            <person name="Xu H."/>
        </authorList>
    </citation>
    <scope>NUCLEOTIDE SEQUENCE [LARGE SCALE GENOMIC DNA]</scope>
    <source>
        <strain evidence="4 5">CRI2_2</strain>
    </source>
</reference>
<evidence type="ECO:0000313" key="4">
    <source>
        <dbReference type="EMBL" id="MDL4934266.1"/>
    </source>
</evidence>